<feature type="transmembrane region" description="Helical" evidence="9">
    <location>
        <begin position="340"/>
        <end position="361"/>
    </location>
</feature>
<evidence type="ECO:0000256" key="3">
    <source>
        <dbReference type="ARBA" id="ARBA00022448"/>
    </source>
</evidence>
<dbReference type="Gene3D" id="1.25.60.10">
    <property type="entry name" value="MgtE N-terminal domain-like"/>
    <property type="match status" value="1"/>
</dbReference>
<keyword evidence="6 9" id="KW-1133">Transmembrane helix</keyword>
<dbReference type="Proteomes" id="UP000195667">
    <property type="component" value="Unassembled WGS sequence"/>
</dbReference>
<dbReference type="SMART" id="SM00924">
    <property type="entry name" value="MgtE_N"/>
    <property type="match status" value="1"/>
</dbReference>
<sequence>MASSNTLSPTQFLQQQLQEIVTLLEKQQLEKSLVERGPIINHDLVEAVLNKQQQNRLQEKFDLLHPADIAYILESLPLDQRQIAWDAIKIDDDGHVLLEVSDAVRQTLISSMEAEEIVNAAGKLNTDEIADLAADLPKRAMLKILRSLNNKERKHLNDILSYQENQVGSRMDLGMIVIQDDLNLKAVAAYIRKLGKLPKHTDKFFVVDQHGIVKGILPIHRLLTHLPVQSVADVMISDFVHFQAGQEIAEASRAFERYDLISAPVVDSDGRLQGRLCVDSIVDFIRDKTDEDMLAKVGVSEEEDLFSSVWKSAKNRWGWLLINIATAFVSTRIIGLFEDVILQLVALASLMPIIAATGGNTGNQTSILIIRSLALGQITPVNKRRLIKKELTLAALNGTLIGFLVGFLVWLLYRDLALAAVMAMAMFINLIVAVSVGLAIPLLRYKFGKDPAIGTSVMLTSITDSMGFFIFLGLASLFLIHRV</sequence>
<keyword evidence="4 9" id="KW-0812">Transmembrane</keyword>
<evidence type="ECO:0000256" key="5">
    <source>
        <dbReference type="ARBA" id="ARBA00022842"/>
    </source>
</evidence>
<dbReference type="CDD" id="cd04606">
    <property type="entry name" value="CBS_pair_Mg_transporter"/>
    <property type="match status" value="1"/>
</dbReference>
<evidence type="ECO:0000256" key="7">
    <source>
        <dbReference type="ARBA" id="ARBA00023136"/>
    </source>
</evidence>
<keyword evidence="8" id="KW-0129">CBS domain</keyword>
<evidence type="ECO:0000256" key="9">
    <source>
        <dbReference type="RuleBase" id="RU362011"/>
    </source>
</evidence>
<feature type="domain" description="CBS" evidence="10">
    <location>
        <begin position="235"/>
        <end position="291"/>
    </location>
</feature>
<dbReference type="Pfam" id="PF01769">
    <property type="entry name" value="MgtE"/>
    <property type="match status" value="1"/>
</dbReference>
<accession>A0A1R4HF88</accession>
<evidence type="ECO:0000256" key="6">
    <source>
        <dbReference type="ARBA" id="ARBA00022989"/>
    </source>
</evidence>
<feature type="transmembrane region" description="Helical" evidence="9">
    <location>
        <begin position="391"/>
        <end position="413"/>
    </location>
</feature>
<keyword evidence="5 9" id="KW-0460">Magnesium</keyword>
<keyword evidence="3 9" id="KW-0813">Transport</keyword>
<dbReference type="AlphaFoldDB" id="A0A1R4HF88"/>
<evidence type="ECO:0000313" key="12">
    <source>
        <dbReference type="Proteomes" id="UP000195667"/>
    </source>
</evidence>
<dbReference type="PANTHER" id="PTHR43773">
    <property type="entry name" value="MAGNESIUM TRANSPORTER MGTE"/>
    <property type="match status" value="1"/>
</dbReference>
<dbReference type="SUPFAM" id="SSF54631">
    <property type="entry name" value="CBS-domain pair"/>
    <property type="match status" value="1"/>
</dbReference>
<dbReference type="GO" id="GO:0015095">
    <property type="term" value="F:magnesium ion transmembrane transporter activity"/>
    <property type="evidence" value="ECO:0007669"/>
    <property type="project" value="UniProtKB-UniRule"/>
</dbReference>
<evidence type="ECO:0000313" key="11">
    <source>
        <dbReference type="EMBL" id="SJM94691.1"/>
    </source>
</evidence>
<name>A0A1R4HF88_9GAMM</name>
<evidence type="ECO:0000256" key="1">
    <source>
        <dbReference type="ARBA" id="ARBA00004141"/>
    </source>
</evidence>
<comment type="subunit">
    <text evidence="9">Homodimer.</text>
</comment>
<dbReference type="SUPFAM" id="SSF161093">
    <property type="entry name" value="MgtE membrane domain-like"/>
    <property type="match status" value="1"/>
</dbReference>
<dbReference type="Gene3D" id="1.10.357.20">
    <property type="entry name" value="SLC41 divalent cation transporters, integral membrane domain"/>
    <property type="match status" value="1"/>
</dbReference>
<dbReference type="InterPro" id="IPR000644">
    <property type="entry name" value="CBS_dom"/>
</dbReference>
<feature type="transmembrane region" description="Helical" evidence="9">
    <location>
        <begin position="317"/>
        <end position="334"/>
    </location>
</feature>
<organism evidence="11 12">
    <name type="scientific">Crenothrix polyspora</name>
    <dbReference type="NCBI Taxonomy" id="360316"/>
    <lineage>
        <taxon>Bacteria</taxon>
        <taxon>Pseudomonadati</taxon>
        <taxon>Pseudomonadota</taxon>
        <taxon>Gammaproteobacteria</taxon>
        <taxon>Methylococcales</taxon>
        <taxon>Crenotrichaceae</taxon>
        <taxon>Crenothrix</taxon>
    </lineage>
</organism>
<evidence type="ECO:0000259" key="10">
    <source>
        <dbReference type="PROSITE" id="PS51371"/>
    </source>
</evidence>
<dbReference type="InterPro" id="IPR006668">
    <property type="entry name" value="Mg_transptr_MgtE_intracell_dom"/>
</dbReference>
<comment type="similarity">
    <text evidence="2 9">Belongs to the SLC41A transporter family.</text>
</comment>
<keyword evidence="12" id="KW-1185">Reference proteome</keyword>
<dbReference type="RefSeq" id="WP_087144433.1">
    <property type="nucleotide sequence ID" value="NZ_FUKI01000135.1"/>
</dbReference>
<reference evidence="12" key="1">
    <citation type="submission" date="2017-02" db="EMBL/GenBank/DDBJ databases">
        <authorList>
            <person name="Daims H."/>
        </authorList>
    </citation>
    <scope>NUCLEOTIDE SEQUENCE [LARGE SCALE GENOMIC DNA]</scope>
</reference>
<keyword evidence="7 9" id="KW-0472">Membrane</keyword>
<dbReference type="GO" id="GO:0005886">
    <property type="term" value="C:plasma membrane"/>
    <property type="evidence" value="ECO:0007669"/>
    <property type="project" value="UniProtKB-SubCell"/>
</dbReference>
<dbReference type="InterPro" id="IPR038076">
    <property type="entry name" value="MgtE_N_sf"/>
</dbReference>
<dbReference type="InterPro" id="IPR006667">
    <property type="entry name" value="SLC41_membr_dom"/>
</dbReference>
<feature type="transmembrane region" description="Helical" evidence="9">
    <location>
        <begin position="457"/>
        <end position="480"/>
    </location>
</feature>
<dbReference type="EMBL" id="FUKI01000135">
    <property type="protein sequence ID" value="SJM94691.1"/>
    <property type="molecule type" value="Genomic_DNA"/>
</dbReference>
<dbReference type="SUPFAM" id="SSF158791">
    <property type="entry name" value="MgtE N-terminal domain-like"/>
    <property type="match status" value="1"/>
</dbReference>
<dbReference type="InterPro" id="IPR046342">
    <property type="entry name" value="CBS_dom_sf"/>
</dbReference>
<evidence type="ECO:0000256" key="8">
    <source>
        <dbReference type="PROSITE-ProRule" id="PRU00703"/>
    </source>
</evidence>
<dbReference type="GO" id="GO:0046872">
    <property type="term" value="F:metal ion binding"/>
    <property type="evidence" value="ECO:0007669"/>
    <property type="project" value="UniProtKB-KW"/>
</dbReference>
<comment type="function">
    <text evidence="9">Acts as a magnesium transporter.</text>
</comment>
<dbReference type="OrthoDB" id="9790355at2"/>
<gene>
    <name evidence="11" type="primary">mgtE</name>
    <name evidence="11" type="ORF">CRENPOLYSF1_580005</name>
</gene>
<dbReference type="PROSITE" id="PS51371">
    <property type="entry name" value="CBS"/>
    <property type="match status" value="1"/>
</dbReference>
<dbReference type="InterPro" id="IPR036739">
    <property type="entry name" value="SLC41_membr_dom_sf"/>
</dbReference>
<dbReference type="PANTHER" id="PTHR43773:SF1">
    <property type="entry name" value="MAGNESIUM TRANSPORTER MGTE"/>
    <property type="match status" value="1"/>
</dbReference>
<keyword evidence="9" id="KW-0479">Metal-binding</keyword>
<dbReference type="Pfam" id="PF03448">
    <property type="entry name" value="MgtE_N"/>
    <property type="match status" value="1"/>
</dbReference>
<comment type="subcellular location">
    <subcellularLocation>
        <location evidence="9">Cell membrane</location>
        <topology evidence="9">Multi-pass membrane protein</topology>
    </subcellularLocation>
    <subcellularLocation>
        <location evidence="1">Membrane</location>
        <topology evidence="1">Multi-pass membrane protein</topology>
    </subcellularLocation>
</comment>
<evidence type="ECO:0000256" key="4">
    <source>
        <dbReference type="ARBA" id="ARBA00022692"/>
    </source>
</evidence>
<evidence type="ECO:0000256" key="2">
    <source>
        <dbReference type="ARBA" id="ARBA00009749"/>
    </source>
</evidence>
<keyword evidence="9" id="KW-1003">Cell membrane</keyword>
<protein>
    <recommendedName>
        <fullName evidence="9">Magnesium transporter MgtE</fullName>
    </recommendedName>
</protein>
<dbReference type="SMART" id="SM00116">
    <property type="entry name" value="CBS"/>
    <property type="match status" value="2"/>
</dbReference>
<dbReference type="InterPro" id="IPR006669">
    <property type="entry name" value="MgtE_transporter"/>
</dbReference>
<proteinExistence type="inferred from homology"/>
<dbReference type="NCBIfam" id="TIGR00400">
    <property type="entry name" value="mgtE"/>
    <property type="match status" value="1"/>
</dbReference>
<dbReference type="Pfam" id="PF00571">
    <property type="entry name" value="CBS"/>
    <property type="match status" value="1"/>
</dbReference>
<dbReference type="Gene3D" id="3.10.580.10">
    <property type="entry name" value="CBS-domain"/>
    <property type="match status" value="1"/>
</dbReference>
<feature type="transmembrane region" description="Helical" evidence="9">
    <location>
        <begin position="419"/>
        <end position="445"/>
    </location>
</feature>